<dbReference type="InterPro" id="IPR007083">
    <property type="entry name" value="RNA_pol_Rpb1_4"/>
</dbReference>
<dbReference type="SUPFAM" id="SSF64484">
    <property type="entry name" value="beta and beta-prime subunits of DNA dependent RNA-polymerase"/>
    <property type="match status" value="1"/>
</dbReference>
<evidence type="ECO:0000256" key="6">
    <source>
        <dbReference type="ARBA" id="ARBA00023163"/>
    </source>
</evidence>
<dbReference type="GO" id="GO:0003677">
    <property type="term" value="F:DNA binding"/>
    <property type="evidence" value="ECO:0007669"/>
    <property type="project" value="InterPro"/>
</dbReference>
<dbReference type="InterPro" id="IPR000722">
    <property type="entry name" value="RNA_pol_asu"/>
</dbReference>
<dbReference type="PANTHER" id="PTHR19376:SF37">
    <property type="entry name" value="DNA-DIRECTED RNA POLYMERASE II SUBUNIT RPB1"/>
    <property type="match status" value="1"/>
</dbReference>
<protein>
    <recommendedName>
        <fullName evidence="2">DNA-directed RNA polymerase</fullName>
        <ecNumber evidence="2">2.7.7.6</ecNumber>
    </recommendedName>
</protein>
<keyword evidence="4" id="KW-0808">Transferase</keyword>
<keyword evidence="5" id="KW-0548">Nucleotidyltransferase</keyword>
<proteinExistence type="inferred from homology"/>
<evidence type="ECO:0000256" key="4">
    <source>
        <dbReference type="ARBA" id="ARBA00022679"/>
    </source>
</evidence>
<dbReference type="Gene3D" id="1.10.132.30">
    <property type="match status" value="1"/>
</dbReference>
<dbReference type="Pfam" id="PF04998">
    <property type="entry name" value="RNA_pol_Rpb1_5"/>
    <property type="match status" value="1"/>
</dbReference>
<keyword evidence="3" id="KW-0240">DNA-directed RNA polymerase</keyword>
<dbReference type="GO" id="GO:0006351">
    <property type="term" value="P:DNA-templated transcription"/>
    <property type="evidence" value="ECO:0007669"/>
    <property type="project" value="InterPro"/>
</dbReference>
<evidence type="ECO:0000313" key="8">
    <source>
        <dbReference type="EMBL" id="QHU15742.1"/>
    </source>
</evidence>
<dbReference type="Gene3D" id="6.20.50.80">
    <property type="match status" value="1"/>
</dbReference>
<dbReference type="Pfam" id="PF00623">
    <property type="entry name" value="RNA_pol_Rpb1_2"/>
    <property type="match status" value="2"/>
</dbReference>
<dbReference type="EC" id="2.7.7.6" evidence="2"/>
<evidence type="ECO:0000256" key="5">
    <source>
        <dbReference type="ARBA" id="ARBA00022695"/>
    </source>
</evidence>
<dbReference type="Gene3D" id="3.30.1490.180">
    <property type="entry name" value="RNA polymerase ii"/>
    <property type="match status" value="1"/>
</dbReference>
<dbReference type="Pfam" id="PF04983">
    <property type="entry name" value="RNA_pol_Rpb1_3"/>
    <property type="match status" value="1"/>
</dbReference>
<dbReference type="SMART" id="SM00663">
    <property type="entry name" value="RPOLA_N"/>
    <property type="match status" value="1"/>
</dbReference>
<dbReference type="EMBL" id="MN740867">
    <property type="protein sequence ID" value="QHU15742.1"/>
    <property type="molecule type" value="Genomic_DNA"/>
</dbReference>
<dbReference type="InterPro" id="IPR007081">
    <property type="entry name" value="RNA_pol_Rpb1_5"/>
</dbReference>
<name>A0A6C0KCJ6_9ZZZZ</name>
<reference evidence="8" key="1">
    <citation type="journal article" date="2020" name="Nature">
        <title>Giant virus diversity and host interactions through global metagenomics.</title>
        <authorList>
            <person name="Schulz F."/>
            <person name="Roux S."/>
            <person name="Paez-Espino D."/>
            <person name="Jungbluth S."/>
            <person name="Walsh D.A."/>
            <person name="Denef V.J."/>
            <person name="McMahon K.D."/>
            <person name="Konstantinidis K.T."/>
            <person name="Eloe-Fadrosh E.A."/>
            <person name="Kyrpides N.C."/>
            <person name="Woyke T."/>
        </authorList>
    </citation>
    <scope>NUCLEOTIDE SEQUENCE</scope>
    <source>
        <strain evidence="8">GVMAG-S-3300010158-109</strain>
    </source>
</reference>
<dbReference type="Gene3D" id="4.10.860.120">
    <property type="entry name" value="RNA polymerase II, clamp domain"/>
    <property type="match status" value="1"/>
</dbReference>
<dbReference type="Pfam" id="PF05000">
    <property type="entry name" value="RNA_pol_Rpb1_4"/>
    <property type="match status" value="1"/>
</dbReference>
<dbReference type="GO" id="GO:0003899">
    <property type="term" value="F:DNA-directed RNA polymerase activity"/>
    <property type="evidence" value="ECO:0007669"/>
    <property type="project" value="UniProtKB-EC"/>
</dbReference>
<dbReference type="Gene3D" id="2.40.40.20">
    <property type="match status" value="1"/>
</dbReference>
<dbReference type="Pfam" id="PF04997">
    <property type="entry name" value="RNA_pol_Rpb1_1"/>
    <property type="match status" value="1"/>
</dbReference>
<dbReference type="AlphaFoldDB" id="A0A6C0KCJ6"/>
<dbReference type="InterPro" id="IPR006592">
    <property type="entry name" value="RNA_pol_N"/>
</dbReference>
<dbReference type="InterPro" id="IPR007080">
    <property type="entry name" value="RNA_pol_Rpb1_1"/>
</dbReference>
<dbReference type="InterPro" id="IPR038120">
    <property type="entry name" value="Rpb1_funnel_sf"/>
</dbReference>
<dbReference type="FunFam" id="2.40.40.20:FF:000019">
    <property type="entry name" value="DNA-directed RNA polymerase II subunit RPB1"/>
    <property type="match status" value="1"/>
</dbReference>
<dbReference type="InterPro" id="IPR007066">
    <property type="entry name" value="RNA_pol_Rpb1_3"/>
</dbReference>
<evidence type="ECO:0000256" key="1">
    <source>
        <dbReference type="ARBA" id="ARBA00006460"/>
    </source>
</evidence>
<dbReference type="PANTHER" id="PTHR19376">
    <property type="entry name" value="DNA-DIRECTED RNA POLYMERASE"/>
    <property type="match status" value="1"/>
</dbReference>
<dbReference type="InterPro" id="IPR045867">
    <property type="entry name" value="DNA-dir_RpoC_beta_prime"/>
</dbReference>
<dbReference type="Gene3D" id="6.10.250.2940">
    <property type="match status" value="1"/>
</dbReference>
<accession>A0A6C0KCJ6</accession>
<sequence length="908" mass="103693">MSLLKSFPIKEIQSIQFGISSPEEIIRQSVCHVDSSKLNGPGTVYDERMGSMEQDEKCVSCELTAKECPGHFGHIELNTFILHPMYMRYITNFLKCICVRCFRVVLTDDHINLDGLKRSSGETRFEKCVERLEKVDSCYHCNGPKPKITYQQKTNDICMRFKDKKIILSDKEIKKYFDNLPDEDVVLLGFNPEFMHPKHLVISVLPIIPPRARPYVITDNVTCDDDLTMTYVEIVKANKNLLDPEITETKREKSIQTLKFRIKTLMNNSQARARHTNGRPIKGIKERLSGKDGLIRSNLMGKRRNQSARSVISADPTVRTDELVVPEQVASNLTMPELVAAFNLKYLQGLVNSGKANVVTKADGTKINLKYAMYKKGTTLLWGDKIIRNGNEIDPFTNKYFELRCDDVIKRGDEMITDIETTKKRDFKIEIGDTVERHLRNGDVVLFNRQPTLHKASMLAKRIIIRPCKTFRFNLAATKSFNADFDGDEMNVFLPQDLDARAELLMLSTTRSNIMTSQSTKNNICITQDALLGSFLMTKKDVDMGRDMFFDICMKGDGWTSAHILEKLDHIKKIRDENGYKFPLYCGKSLFSMMFPNTLTYSKKNDSRKDEPVVKIIKGVLVEGALSKTNLGQAHNSLIHVLHKEYGCDMAIDLLNNCQFIANQYLLHRNFSVGIKDCLSHIEQQTEDIAYKCFIEAKDTEATISHERIRELKICSILDKARDLSMKLARSKLDDDNAFVATVTAGSKGEYFNITQITSMLGQQMHMTKRIQKTLNRGRRTLPHYPSENLTIEQEFESRGFIKNSFLHGLNPQEFIWHAMSGREGCSDTAMKTAQSGYIQRKMVKCLEDVQVKYDGTVRNTNNWVVQWAYGGDGFDRSECAFSDGSVFFCEPSKIAERLNNQYELNAK</sequence>
<evidence type="ECO:0000256" key="2">
    <source>
        <dbReference type="ARBA" id="ARBA00012418"/>
    </source>
</evidence>
<keyword evidence="6" id="KW-0804">Transcription</keyword>
<evidence type="ECO:0000256" key="3">
    <source>
        <dbReference type="ARBA" id="ARBA00022478"/>
    </source>
</evidence>
<organism evidence="8">
    <name type="scientific">viral metagenome</name>
    <dbReference type="NCBI Taxonomy" id="1070528"/>
    <lineage>
        <taxon>unclassified sequences</taxon>
        <taxon>metagenomes</taxon>
        <taxon>organismal metagenomes</taxon>
    </lineage>
</organism>
<evidence type="ECO:0000259" key="7">
    <source>
        <dbReference type="SMART" id="SM00663"/>
    </source>
</evidence>
<dbReference type="InterPro" id="IPR044893">
    <property type="entry name" value="RNA_pol_Rpb1_clamp_domain"/>
</dbReference>
<dbReference type="InterPro" id="IPR042102">
    <property type="entry name" value="RNA_pol_Rpb1_3_sf"/>
</dbReference>
<feature type="domain" description="RNA polymerase N-terminal" evidence="7">
    <location>
        <begin position="198"/>
        <end position="538"/>
    </location>
</feature>
<comment type="similarity">
    <text evidence="1">Belongs to the RNA polymerase beta' chain family.</text>
</comment>
<dbReference type="Gene3D" id="1.10.274.100">
    <property type="entry name" value="RNA polymerase Rpb1, domain 3"/>
    <property type="match status" value="1"/>
</dbReference>
<dbReference type="GO" id="GO:0005665">
    <property type="term" value="C:RNA polymerase II, core complex"/>
    <property type="evidence" value="ECO:0007669"/>
    <property type="project" value="TreeGrafter"/>
</dbReference>